<dbReference type="OrthoDB" id="59486at2"/>
<dbReference type="PROSITE" id="PS51257">
    <property type="entry name" value="PROKAR_LIPOPROTEIN"/>
    <property type="match status" value="1"/>
</dbReference>
<dbReference type="PANTHER" id="PTHR37836:SF2">
    <property type="entry name" value="DUF4038 DOMAIN-CONTAINING PROTEIN"/>
    <property type="match status" value="1"/>
</dbReference>
<dbReference type="EMBL" id="AQHR01000110">
    <property type="protein sequence ID" value="EON75210.1"/>
    <property type="molecule type" value="Genomic_DNA"/>
</dbReference>
<dbReference type="InterPro" id="IPR017853">
    <property type="entry name" value="GH"/>
</dbReference>
<dbReference type="RefSeq" id="WP_010856494.1">
    <property type="nucleotide sequence ID" value="NZ_AQHR01000110.1"/>
</dbReference>
<dbReference type="Gene3D" id="2.60.40.10">
    <property type="entry name" value="Immunoglobulins"/>
    <property type="match status" value="1"/>
</dbReference>
<feature type="domain" description="Apiosidase-like catalytic" evidence="1">
    <location>
        <begin position="136"/>
        <end position="389"/>
    </location>
</feature>
<evidence type="ECO:0000313" key="4">
    <source>
        <dbReference type="Proteomes" id="UP000013909"/>
    </source>
</evidence>
<feature type="domain" description="DUF5060" evidence="2">
    <location>
        <begin position="40"/>
        <end position="106"/>
    </location>
</feature>
<dbReference type="SUPFAM" id="SSF51445">
    <property type="entry name" value="(Trans)glycosidases"/>
    <property type="match status" value="1"/>
</dbReference>
<dbReference type="InterPro" id="IPR013783">
    <property type="entry name" value="Ig-like_fold"/>
</dbReference>
<gene>
    <name evidence="3" type="ORF">ADIS_4381</name>
</gene>
<dbReference type="AlphaFoldDB" id="R7ZM84"/>
<evidence type="ECO:0008006" key="5">
    <source>
        <dbReference type="Google" id="ProtNLM"/>
    </source>
</evidence>
<protein>
    <recommendedName>
        <fullName evidence="5">DUF5060 domain-containing protein</fullName>
    </recommendedName>
</protein>
<keyword evidence="4" id="KW-1185">Reference proteome</keyword>
<dbReference type="InterPro" id="IPR032260">
    <property type="entry name" value="DUF5060"/>
</dbReference>
<proteinExistence type="predicted"/>
<evidence type="ECO:0000313" key="3">
    <source>
        <dbReference type="EMBL" id="EON75210.1"/>
    </source>
</evidence>
<organism evidence="3 4">
    <name type="scientific">Lunatimonas lonarensis</name>
    <dbReference type="NCBI Taxonomy" id="1232681"/>
    <lineage>
        <taxon>Bacteria</taxon>
        <taxon>Pseudomonadati</taxon>
        <taxon>Bacteroidota</taxon>
        <taxon>Cytophagia</taxon>
        <taxon>Cytophagales</taxon>
        <taxon>Cyclobacteriaceae</taxon>
    </lineage>
</organism>
<evidence type="ECO:0000259" key="1">
    <source>
        <dbReference type="Pfam" id="PF13204"/>
    </source>
</evidence>
<comment type="caution">
    <text evidence="3">The sequence shown here is derived from an EMBL/GenBank/DDBJ whole genome shotgun (WGS) entry which is preliminary data.</text>
</comment>
<dbReference type="PANTHER" id="PTHR37836">
    <property type="entry name" value="LMO1036 PROTEIN"/>
    <property type="match status" value="1"/>
</dbReference>
<dbReference type="STRING" id="1232681.ADIS_4381"/>
<name>R7ZM84_9BACT</name>
<dbReference type="Gene3D" id="3.20.20.80">
    <property type="entry name" value="Glycosidases"/>
    <property type="match status" value="1"/>
</dbReference>
<accession>R7ZM84</accession>
<dbReference type="PATRIC" id="fig|1288963.3.peg.4370"/>
<dbReference type="Pfam" id="PF16586">
    <property type="entry name" value="DUF5060"/>
    <property type="match status" value="1"/>
</dbReference>
<sequence>MLPFTNKTQAISCIKQILPLGILAVALLISCKSEEPSVSVEQWGVFELELVGPDAGNPYLEIDFYAEFTSEEGQRLQVPGFYDGEGVYRLRFSPPTQGIWHYKTQSQISTLDGNIGSIRAIPPTGTNHGPLRIVNTFYLQYADGTPYYGIGTTAYQWTSVKQSIQEKTLETLSDSPFNKIRMCLFPKHYQYGNETEPWAYPFQRNGDANDFTQPNFAFFQNLDKRVHQLMDMGIQADVILFHPYDRWGYAFMGNEMNEKYVRYLMARLSAYRNVWWSLANEWDIPSIKETIDWRGIGEMLQREDPHQRFRGIHNWYSSEDHFYDHTEDWITHVCTQTYEFWNAIRWRDRYQKPLLFDEMRYEGNVPSGWGNLSGEEMTAYFWMAGLSGGYPTHGDTFRNDSDEETEVRWWAKGGTLMGTSPDRIAFFREIMEELPVHEMSPVFIASEDPKSLMKNQHLFEKPGEVYMLYTGSEGQTLSVNLSGSGSYLLQVIDTWGMEIVEERTVTSGEFSFTTQKPYTALLLKRAD</sequence>
<evidence type="ECO:0000259" key="2">
    <source>
        <dbReference type="Pfam" id="PF16586"/>
    </source>
</evidence>
<dbReference type="Pfam" id="PF13204">
    <property type="entry name" value="Apiosidase"/>
    <property type="match status" value="1"/>
</dbReference>
<reference evidence="3 4" key="1">
    <citation type="submission" date="2013-02" db="EMBL/GenBank/DDBJ databases">
        <title>A novel strain isolated from Lonar lake, Maharashtra, India.</title>
        <authorList>
            <person name="Singh A."/>
        </authorList>
    </citation>
    <scope>NUCLEOTIDE SEQUENCE [LARGE SCALE GENOMIC DNA]</scope>
    <source>
        <strain evidence="3 4">AK24</strain>
    </source>
</reference>
<dbReference type="InterPro" id="IPR025277">
    <property type="entry name" value="Apiosidase-like_cat_dom"/>
</dbReference>
<dbReference type="Proteomes" id="UP000013909">
    <property type="component" value="Unassembled WGS sequence"/>
</dbReference>